<dbReference type="STRING" id="1291379.TPE_0613"/>
<evidence type="ECO:0000313" key="3">
    <source>
        <dbReference type="EMBL" id="AGT43109.1"/>
    </source>
</evidence>
<dbReference type="SUPFAM" id="SSF159664">
    <property type="entry name" value="CobE/GbiG C-terminal domain-like"/>
    <property type="match status" value="1"/>
</dbReference>
<dbReference type="AlphaFoldDB" id="S6A829"/>
<feature type="domain" description="Cobalamin synthesis G N-terminal" evidence="2">
    <location>
        <begin position="62"/>
        <end position="139"/>
    </location>
</feature>
<organism evidence="3 4">
    <name type="scientific">Treponema pedis str. T A4</name>
    <dbReference type="NCBI Taxonomy" id="1291379"/>
    <lineage>
        <taxon>Bacteria</taxon>
        <taxon>Pseudomonadati</taxon>
        <taxon>Spirochaetota</taxon>
        <taxon>Spirochaetia</taxon>
        <taxon>Spirochaetales</taxon>
        <taxon>Treponemataceae</taxon>
        <taxon>Treponema</taxon>
    </lineage>
</organism>
<dbReference type="EMBL" id="CP004120">
    <property type="protein sequence ID" value="AGT43109.1"/>
    <property type="molecule type" value="Genomic_DNA"/>
</dbReference>
<keyword evidence="4" id="KW-1185">Reference proteome</keyword>
<dbReference type="OrthoDB" id="9781023at2"/>
<dbReference type="Pfam" id="PF11760">
    <property type="entry name" value="CbiG_N"/>
    <property type="match status" value="1"/>
</dbReference>
<reference evidence="3 4" key="1">
    <citation type="journal article" date="2013" name="PLoS ONE">
        <title>Genome-Wide Relatedness of Treponema pedis, from Gingiva and Necrotic Skin Lesions of Pigs, with the Human Oral Pathogen Treponema denticola.</title>
        <authorList>
            <person name="Svartstrom O."/>
            <person name="Mushtaq M."/>
            <person name="Pringle M."/>
            <person name="Segerman B."/>
        </authorList>
    </citation>
    <scope>NUCLEOTIDE SEQUENCE [LARGE SCALE GENOMIC DNA]</scope>
    <source>
        <strain evidence="3">T A4</strain>
    </source>
</reference>
<dbReference type="Pfam" id="PF01890">
    <property type="entry name" value="CbiG_C"/>
    <property type="match status" value="1"/>
</dbReference>
<dbReference type="SUPFAM" id="SSF159672">
    <property type="entry name" value="CbiG N-terminal domain-like"/>
    <property type="match status" value="1"/>
</dbReference>
<evidence type="ECO:0000259" key="1">
    <source>
        <dbReference type="Pfam" id="PF01890"/>
    </source>
</evidence>
<name>S6A829_9SPIR</name>
<dbReference type="HOGENOM" id="CLU_028397_0_0_12"/>
<dbReference type="Proteomes" id="UP000015620">
    <property type="component" value="Chromosome"/>
</dbReference>
<proteinExistence type="predicted"/>
<dbReference type="InterPro" id="IPR038029">
    <property type="entry name" value="GbiG_N_sf"/>
</dbReference>
<dbReference type="NCBIfam" id="NF004466">
    <property type="entry name" value="PRK05788.1-4"/>
    <property type="match status" value="1"/>
</dbReference>
<accession>S6A829</accession>
<feature type="domain" description="CobE/GbiG C-terminal" evidence="1">
    <location>
        <begin position="247"/>
        <end position="361"/>
    </location>
</feature>
<dbReference type="InterPro" id="IPR021744">
    <property type="entry name" value="CbiG_N"/>
</dbReference>
<dbReference type="InterPro" id="IPR002750">
    <property type="entry name" value="CobE/GbiG_C"/>
</dbReference>
<protein>
    <submittedName>
        <fullName evidence="3">Cobalamin biosynthesis protein CbiG</fullName>
    </submittedName>
</protein>
<dbReference type="GO" id="GO:0009236">
    <property type="term" value="P:cobalamin biosynthetic process"/>
    <property type="evidence" value="ECO:0007669"/>
    <property type="project" value="InterPro"/>
</dbReference>
<dbReference type="Gene3D" id="3.40.50.11220">
    <property type="match status" value="1"/>
</dbReference>
<dbReference type="PANTHER" id="PTHR37477:SF1">
    <property type="entry name" value="COBALT-PRECORRIN-5A HYDROLASE"/>
    <property type="match status" value="1"/>
</dbReference>
<evidence type="ECO:0000259" key="2">
    <source>
        <dbReference type="Pfam" id="PF11760"/>
    </source>
</evidence>
<evidence type="ECO:0000313" key="4">
    <source>
        <dbReference type="Proteomes" id="UP000015620"/>
    </source>
</evidence>
<sequence>MKQAEIKSKNIVCYSFTENAQIIGEKLITEFNTFNIKKNNKIYIEHFYNTKTEGGIKKRIEGDFKTKDALIFISSTGIAVRMIKNYIKSKTSDPAVIVIDDTGTFVISLLSGHIGGANELTKIIAKFLDAQAVITTASDSRNIEAVDLFAERNGYAITSMEDAKKITAVMVSGKNVIFYSECIQNSSILKSSTLIDYPNLILYGLKPSEEKKAAGIIFISKRPENLLPENLASLNLPFVKLVPRTLNLGIGLRKGVSYKTVNKAVRLALSSIGKTMLEVKSCASIDLKKDEKGLLEFVRREGLELKFFTQEDIKKVENMFTKSEFVKKTVGVSNVSAPCAYLLGGKILLDKFKYEGVTVSISISDGQNL</sequence>
<dbReference type="KEGG" id="tped:TPE_0613"/>
<gene>
    <name evidence="3" type="primary">cbiG</name>
    <name evidence="3" type="ORF">TPE_0613</name>
</gene>
<dbReference type="Gene3D" id="3.30.420.180">
    <property type="entry name" value="CobE/GbiG C-terminal domain"/>
    <property type="match status" value="1"/>
</dbReference>
<dbReference type="PATRIC" id="fig|1291379.3.peg.618"/>
<dbReference type="RefSeq" id="WP_020964409.1">
    <property type="nucleotide sequence ID" value="NC_022097.1"/>
</dbReference>
<dbReference type="PANTHER" id="PTHR37477">
    <property type="entry name" value="COBALT-PRECORRIN-5A HYDROLASE"/>
    <property type="match status" value="1"/>
</dbReference>
<dbReference type="GeneID" id="301089295"/>
<dbReference type="InterPro" id="IPR052553">
    <property type="entry name" value="CbiG_hydrolase"/>
</dbReference>
<dbReference type="InterPro" id="IPR036518">
    <property type="entry name" value="CobE/GbiG_C_sf"/>
</dbReference>